<evidence type="ECO:0000313" key="1">
    <source>
        <dbReference type="EMBL" id="GAA4949964.1"/>
    </source>
</evidence>
<accession>A0AAV3U5U3</accession>
<dbReference type="Pfam" id="PF09523">
    <property type="entry name" value="DUF2390"/>
    <property type="match status" value="1"/>
</dbReference>
<comment type="caution">
    <text evidence="1">The sequence shown here is derived from an EMBL/GenBank/DDBJ whole genome shotgun (WGS) entry which is preliminary data.</text>
</comment>
<organism evidence="1 2">
    <name type="scientific">Halioxenophilus aromaticivorans</name>
    <dbReference type="NCBI Taxonomy" id="1306992"/>
    <lineage>
        <taxon>Bacteria</taxon>
        <taxon>Pseudomonadati</taxon>
        <taxon>Pseudomonadota</taxon>
        <taxon>Gammaproteobacteria</taxon>
        <taxon>Alteromonadales</taxon>
        <taxon>Alteromonadaceae</taxon>
        <taxon>Halioxenophilus</taxon>
    </lineage>
</organism>
<dbReference type="EMBL" id="BAABLX010000028">
    <property type="protein sequence ID" value="GAA4949964.1"/>
    <property type="molecule type" value="Genomic_DNA"/>
</dbReference>
<dbReference type="AlphaFoldDB" id="A0AAV3U5U3"/>
<evidence type="ECO:0000313" key="2">
    <source>
        <dbReference type="Proteomes" id="UP001409585"/>
    </source>
</evidence>
<keyword evidence="2" id="KW-1185">Reference proteome</keyword>
<name>A0AAV3U5U3_9ALTE</name>
<proteinExistence type="predicted"/>
<reference evidence="2" key="1">
    <citation type="journal article" date="2019" name="Int. J. Syst. Evol. Microbiol.">
        <title>The Global Catalogue of Microorganisms (GCM) 10K type strain sequencing project: providing services to taxonomists for standard genome sequencing and annotation.</title>
        <authorList>
            <consortium name="The Broad Institute Genomics Platform"/>
            <consortium name="The Broad Institute Genome Sequencing Center for Infectious Disease"/>
            <person name="Wu L."/>
            <person name="Ma J."/>
        </authorList>
    </citation>
    <scope>NUCLEOTIDE SEQUENCE [LARGE SCALE GENOMIC DNA]</scope>
    <source>
        <strain evidence="2">JCM 19134</strain>
    </source>
</reference>
<sequence>MSNRLTKSPNDPVKPALDNPLWRYSLAVYGYSPLQQALLDLQDNQGAQVNVLLAQGWLQQQGRNISPQQWQAVGQLLAPWFSLTHSLRSQRRAIKANASGAMGARLYTAVKALELAAEQRQQALIYDYLQTWAQGGAAGAEVVFSGLTPTQSEALQGIFRQAWKAAQKDKAQNN</sequence>
<dbReference type="RefSeq" id="WP_345424767.1">
    <property type="nucleotide sequence ID" value="NZ_AP031496.1"/>
</dbReference>
<dbReference type="Proteomes" id="UP001409585">
    <property type="component" value="Unassembled WGS sequence"/>
</dbReference>
<evidence type="ECO:0008006" key="3">
    <source>
        <dbReference type="Google" id="ProtNLM"/>
    </source>
</evidence>
<dbReference type="InterPro" id="IPR012659">
    <property type="entry name" value="CHP02444"/>
</dbReference>
<dbReference type="NCBIfam" id="TIGR02444">
    <property type="entry name" value="TIGR02444 family protein"/>
    <property type="match status" value="1"/>
</dbReference>
<protein>
    <recommendedName>
        <fullName evidence="3">TIGR02444 family protein</fullName>
    </recommendedName>
</protein>
<gene>
    <name evidence="1" type="ORF">GCM10025791_32810</name>
</gene>